<evidence type="ECO:0000256" key="1">
    <source>
        <dbReference type="ARBA" id="ARBA00001946"/>
    </source>
</evidence>
<dbReference type="InterPro" id="IPR030393">
    <property type="entry name" value="G_ENGB_dom"/>
</dbReference>
<keyword evidence="6" id="KW-0460">Magnesium</keyword>
<organism evidence="12 13">
    <name type="scientific">Sporomusa malonica</name>
    <dbReference type="NCBI Taxonomy" id="112901"/>
    <lineage>
        <taxon>Bacteria</taxon>
        <taxon>Bacillati</taxon>
        <taxon>Bacillota</taxon>
        <taxon>Negativicutes</taxon>
        <taxon>Selenomonadales</taxon>
        <taxon>Sporomusaceae</taxon>
        <taxon>Sporomusa</taxon>
    </lineage>
</organism>
<evidence type="ECO:0000256" key="6">
    <source>
        <dbReference type="ARBA" id="ARBA00022842"/>
    </source>
</evidence>
<dbReference type="HAMAP" id="MF_00321">
    <property type="entry name" value="GTPase_EngB"/>
    <property type="match status" value="1"/>
</dbReference>
<dbReference type="STRING" id="112901.SAMN04488500_10916"/>
<dbReference type="GO" id="GO:0046872">
    <property type="term" value="F:metal ion binding"/>
    <property type="evidence" value="ECO:0007669"/>
    <property type="project" value="UniProtKB-KW"/>
</dbReference>
<dbReference type="NCBIfam" id="TIGR03598">
    <property type="entry name" value="GTPase_YsxC"/>
    <property type="match status" value="1"/>
</dbReference>
<evidence type="ECO:0000256" key="10">
    <source>
        <dbReference type="HAMAP-Rule" id="MF_00321"/>
    </source>
</evidence>
<evidence type="ECO:0000313" key="12">
    <source>
        <dbReference type="EMBL" id="SMC78295.1"/>
    </source>
</evidence>
<evidence type="ECO:0000313" key="13">
    <source>
        <dbReference type="Proteomes" id="UP000192738"/>
    </source>
</evidence>
<dbReference type="AlphaFoldDB" id="A0A1W2BZ81"/>
<keyword evidence="4" id="KW-0479">Metal-binding</keyword>
<keyword evidence="5 10" id="KW-0547">Nucleotide-binding</keyword>
<evidence type="ECO:0000256" key="2">
    <source>
        <dbReference type="ARBA" id="ARBA00009638"/>
    </source>
</evidence>
<dbReference type="SUPFAM" id="SSF52540">
    <property type="entry name" value="P-loop containing nucleoside triphosphate hydrolases"/>
    <property type="match status" value="1"/>
</dbReference>
<comment type="similarity">
    <text evidence="2 10">Belongs to the TRAFAC class TrmE-Era-EngA-EngB-Septin-like GTPase superfamily. EngB GTPase family.</text>
</comment>
<dbReference type="CDD" id="cd01876">
    <property type="entry name" value="YihA_EngB"/>
    <property type="match status" value="1"/>
</dbReference>
<keyword evidence="7 10" id="KW-0342">GTP-binding</keyword>
<feature type="domain" description="EngB-type G" evidence="11">
    <location>
        <begin position="28"/>
        <end position="212"/>
    </location>
</feature>
<name>A0A1W2BZ81_9FIRM</name>
<dbReference type="Pfam" id="PF01926">
    <property type="entry name" value="MMR_HSR1"/>
    <property type="match status" value="1"/>
</dbReference>
<gene>
    <name evidence="10" type="primary">engB</name>
    <name evidence="12" type="ORF">SAMN04488500_10916</name>
</gene>
<dbReference type="PANTHER" id="PTHR11649">
    <property type="entry name" value="MSS1/TRME-RELATED GTP-BINDING PROTEIN"/>
    <property type="match status" value="1"/>
</dbReference>
<dbReference type="InterPro" id="IPR019987">
    <property type="entry name" value="GTP-bd_ribosome_bio_YsxC"/>
</dbReference>
<dbReference type="PROSITE" id="PS51706">
    <property type="entry name" value="G_ENGB"/>
    <property type="match status" value="1"/>
</dbReference>
<evidence type="ECO:0000256" key="4">
    <source>
        <dbReference type="ARBA" id="ARBA00022723"/>
    </source>
</evidence>
<dbReference type="Proteomes" id="UP000192738">
    <property type="component" value="Unassembled WGS sequence"/>
</dbReference>
<dbReference type="EMBL" id="FWXI01000009">
    <property type="protein sequence ID" value="SMC78295.1"/>
    <property type="molecule type" value="Genomic_DNA"/>
</dbReference>
<dbReference type="Gene3D" id="3.40.50.300">
    <property type="entry name" value="P-loop containing nucleotide triphosphate hydrolases"/>
    <property type="match status" value="1"/>
</dbReference>
<evidence type="ECO:0000256" key="8">
    <source>
        <dbReference type="ARBA" id="ARBA00023210"/>
    </source>
</evidence>
<dbReference type="GO" id="GO:0005525">
    <property type="term" value="F:GTP binding"/>
    <property type="evidence" value="ECO:0007669"/>
    <property type="project" value="UniProtKB-UniRule"/>
</dbReference>
<proteinExistence type="inferred from homology"/>
<dbReference type="RefSeq" id="WP_084575928.1">
    <property type="nucleotide sequence ID" value="NZ_CP155572.1"/>
</dbReference>
<comment type="cofactor">
    <cofactor evidence="1">
        <name>Mg(2+)</name>
        <dbReference type="ChEBI" id="CHEBI:18420"/>
    </cofactor>
</comment>
<dbReference type="PANTHER" id="PTHR11649:SF13">
    <property type="entry name" value="ENGB-TYPE G DOMAIN-CONTAINING PROTEIN"/>
    <property type="match status" value="1"/>
</dbReference>
<evidence type="ECO:0000259" key="11">
    <source>
        <dbReference type="PROSITE" id="PS51706"/>
    </source>
</evidence>
<dbReference type="InterPro" id="IPR027417">
    <property type="entry name" value="P-loop_NTPase"/>
</dbReference>
<keyword evidence="3 10" id="KW-0132">Cell division</keyword>
<keyword evidence="8 10" id="KW-0717">Septation</keyword>
<dbReference type="OrthoDB" id="9804921at2"/>
<sequence length="212" mass="23716">MVDDASFNIINASYAATAVNASQYPEGGLSEIAFIGRSNVGKSSLINSLCRQNGLARTSRTPGKTQTINYFRLTGKLPDESRLEFMLVDLPGYGYAKRAQTARSTWSKFIEEYWLKSTRLKLVCQLIDIRHPPMESDINVYQWLVEHGLNVQVVTTKADKITKGRIQQHIQVIAKGINMPQLSQDGRIITYSAVNGAGRDELLDVIRNILLK</sequence>
<reference evidence="12 13" key="1">
    <citation type="submission" date="2017-04" db="EMBL/GenBank/DDBJ databases">
        <authorList>
            <person name="Afonso C.L."/>
            <person name="Miller P.J."/>
            <person name="Scott M.A."/>
            <person name="Spackman E."/>
            <person name="Goraichik I."/>
            <person name="Dimitrov K.M."/>
            <person name="Suarez D.L."/>
            <person name="Swayne D.E."/>
        </authorList>
    </citation>
    <scope>NUCLEOTIDE SEQUENCE [LARGE SCALE GENOMIC DNA]</scope>
    <source>
        <strain evidence="12 13">DSM 5090</strain>
    </source>
</reference>
<keyword evidence="13" id="KW-1185">Reference proteome</keyword>
<accession>A0A1W2BZ81</accession>
<keyword evidence="9 10" id="KW-0131">Cell cycle</keyword>
<dbReference type="InterPro" id="IPR006073">
    <property type="entry name" value="GTP-bd"/>
</dbReference>
<protein>
    <recommendedName>
        <fullName evidence="10">Probable GTP-binding protein EngB</fullName>
    </recommendedName>
</protein>
<dbReference type="GO" id="GO:0000917">
    <property type="term" value="P:division septum assembly"/>
    <property type="evidence" value="ECO:0007669"/>
    <property type="project" value="UniProtKB-KW"/>
</dbReference>
<evidence type="ECO:0000256" key="5">
    <source>
        <dbReference type="ARBA" id="ARBA00022741"/>
    </source>
</evidence>
<evidence type="ECO:0000256" key="7">
    <source>
        <dbReference type="ARBA" id="ARBA00023134"/>
    </source>
</evidence>
<evidence type="ECO:0000256" key="9">
    <source>
        <dbReference type="ARBA" id="ARBA00023306"/>
    </source>
</evidence>
<comment type="function">
    <text evidence="10">Necessary for normal cell division and for the maintenance of normal septation.</text>
</comment>
<evidence type="ECO:0000256" key="3">
    <source>
        <dbReference type="ARBA" id="ARBA00022618"/>
    </source>
</evidence>